<proteinExistence type="predicted"/>
<dbReference type="AlphaFoldDB" id="A0AAX3ND56"/>
<dbReference type="Gene3D" id="3.10.180.10">
    <property type="entry name" value="2,3-Dihydroxybiphenyl 1,2-Dioxygenase, domain 1"/>
    <property type="match status" value="1"/>
</dbReference>
<evidence type="ECO:0000259" key="1">
    <source>
        <dbReference type="PROSITE" id="PS51819"/>
    </source>
</evidence>
<name>A0AAX3ND56_9LACT</name>
<dbReference type="InterPro" id="IPR004360">
    <property type="entry name" value="Glyas_Fos-R_dOase_dom"/>
</dbReference>
<dbReference type="InterPro" id="IPR037523">
    <property type="entry name" value="VOC_core"/>
</dbReference>
<accession>A0AAX3ND56</accession>
<dbReference type="RefSeq" id="WP_165705211.1">
    <property type="nucleotide sequence ID" value="NZ_CP118627.1"/>
</dbReference>
<dbReference type="EMBL" id="CP118627">
    <property type="protein sequence ID" value="WEA14630.1"/>
    <property type="molecule type" value="Genomic_DNA"/>
</dbReference>
<dbReference type="Proteomes" id="UP001217324">
    <property type="component" value="Chromosome"/>
</dbReference>
<protein>
    <recommendedName>
        <fullName evidence="1">VOC domain-containing protein</fullName>
    </recommendedName>
</protein>
<dbReference type="PROSITE" id="PS51819">
    <property type="entry name" value="VOC"/>
    <property type="match status" value="1"/>
</dbReference>
<organism evidence="2 3">
    <name type="scientific">Lactococcus garvieae</name>
    <dbReference type="NCBI Taxonomy" id="1363"/>
    <lineage>
        <taxon>Bacteria</taxon>
        <taxon>Bacillati</taxon>
        <taxon>Bacillota</taxon>
        <taxon>Bacilli</taxon>
        <taxon>Lactobacillales</taxon>
        <taxon>Streptococcaceae</taxon>
        <taxon>Lactococcus</taxon>
    </lineage>
</organism>
<gene>
    <name evidence="2" type="ORF">PWF74_03740</name>
</gene>
<evidence type="ECO:0000313" key="3">
    <source>
        <dbReference type="Proteomes" id="UP001217324"/>
    </source>
</evidence>
<feature type="domain" description="VOC" evidence="1">
    <location>
        <begin position="1"/>
        <end position="115"/>
    </location>
</feature>
<reference evidence="2" key="1">
    <citation type="submission" date="2023-02" db="EMBL/GenBank/DDBJ databases">
        <title>Comparative genomics and fermentation flavor characterization of five lactic acid bacteria reveal flavor biosynthesis metabolic pathways in fermented muskmelon puree.</title>
        <authorList>
            <person name="Yuan L."/>
            <person name="Li M."/>
            <person name="Xu X."/>
            <person name="Lao F."/>
            <person name="Wu J."/>
        </authorList>
    </citation>
    <scope>NUCLEOTIDE SEQUENCE</scope>
    <source>
        <strain evidence="2">Pa-2</strain>
    </source>
</reference>
<sequence>MDISINLFVEDLTQSLKFYRAVFGASIQDEQHFKISNQPFALAEVKENTPKYRGGVSLCLQIYVRNMDKTLMLALDNGGHVVAPGTPENPSFIAHGQRVINIEDPSGHIWSVTEAKI</sequence>
<dbReference type="Pfam" id="PF00903">
    <property type="entry name" value="Glyoxalase"/>
    <property type="match status" value="1"/>
</dbReference>
<dbReference type="SUPFAM" id="SSF54593">
    <property type="entry name" value="Glyoxalase/Bleomycin resistance protein/Dihydroxybiphenyl dioxygenase"/>
    <property type="match status" value="1"/>
</dbReference>
<dbReference type="InterPro" id="IPR029068">
    <property type="entry name" value="Glyas_Bleomycin-R_OHBP_Dase"/>
</dbReference>
<evidence type="ECO:0000313" key="2">
    <source>
        <dbReference type="EMBL" id="WEA14630.1"/>
    </source>
</evidence>